<dbReference type="EMBL" id="OW240913">
    <property type="protein sequence ID" value="CAH2248279.1"/>
    <property type="molecule type" value="Genomic_DNA"/>
</dbReference>
<reference evidence="2" key="1">
    <citation type="submission" date="2022-03" db="EMBL/GenBank/DDBJ databases">
        <authorList>
            <person name="Alioto T."/>
            <person name="Alioto T."/>
            <person name="Gomez Garrido J."/>
        </authorList>
    </citation>
    <scope>NUCLEOTIDE SEQUENCE</scope>
</reference>
<dbReference type="PANTHER" id="PTHR35675">
    <property type="entry name" value="HYPOTHETICAL PROTEIN LOC100362216"/>
    <property type="match status" value="1"/>
</dbReference>
<protein>
    <submittedName>
        <fullName evidence="2">Uncharacterized protein</fullName>
    </submittedName>
</protein>
<feature type="region of interest" description="Disordered" evidence="1">
    <location>
        <begin position="98"/>
        <end position="146"/>
    </location>
</feature>
<evidence type="ECO:0000313" key="3">
    <source>
        <dbReference type="Proteomes" id="UP001295444"/>
    </source>
</evidence>
<evidence type="ECO:0000313" key="2">
    <source>
        <dbReference type="EMBL" id="CAH2248279.1"/>
    </source>
</evidence>
<keyword evidence="3" id="KW-1185">Reference proteome</keyword>
<evidence type="ECO:0000256" key="1">
    <source>
        <dbReference type="SAM" id="MobiDB-lite"/>
    </source>
</evidence>
<proteinExistence type="predicted"/>
<dbReference type="PANTHER" id="PTHR35675:SF1">
    <property type="entry name" value="RIKEN CDNA 2810459M11 GENE"/>
    <property type="match status" value="1"/>
</dbReference>
<sequence length="253" mass="27949">MARDCTESRFWEVLARCGGPQRVLLVGELWERAESRAVLEGFLRALFPDQSQDPVAHRPARFSLVFFLCRAESLRLREARGQLREILRDVKERTPGGGAVIGVIIPPDSPDSETPGHGPATDSEPPGHGSATDSEPPGHGLDSAPGELSAMLDLLQSVFPPGKGRWPEVRAAVLLPGKEESRREVQRAACEALTAADLQRNQKKESFLPRFFSCRRRRRRRRDPVLKDNPEEGTALTVLNHSNGDYAKSTSDA</sequence>
<gene>
    <name evidence="2" type="ORF">PECUL_23A035923</name>
</gene>
<dbReference type="AlphaFoldDB" id="A0AAD1RCP4"/>
<dbReference type="Proteomes" id="UP001295444">
    <property type="component" value="Chromosome 02"/>
</dbReference>
<feature type="region of interest" description="Disordered" evidence="1">
    <location>
        <begin position="218"/>
        <end position="253"/>
    </location>
</feature>
<name>A0AAD1RCP4_PELCU</name>
<organism evidence="2 3">
    <name type="scientific">Pelobates cultripes</name>
    <name type="common">Western spadefoot toad</name>
    <dbReference type="NCBI Taxonomy" id="61616"/>
    <lineage>
        <taxon>Eukaryota</taxon>
        <taxon>Metazoa</taxon>
        <taxon>Chordata</taxon>
        <taxon>Craniata</taxon>
        <taxon>Vertebrata</taxon>
        <taxon>Euteleostomi</taxon>
        <taxon>Amphibia</taxon>
        <taxon>Batrachia</taxon>
        <taxon>Anura</taxon>
        <taxon>Pelobatoidea</taxon>
        <taxon>Pelobatidae</taxon>
        <taxon>Pelobates</taxon>
    </lineage>
</organism>
<accession>A0AAD1RCP4</accession>
<feature type="compositionally biased region" description="Polar residues" evidence="1">
    <location>
        <begin position="237"/>
        <end position="253"/>
    </location>
</feature>